<dbReference type="SMART" id="SM00177">
    <property type="entry name" value="ARF"/>
    <property type="match status" value="1"/>
</dbReference>
<dbReference type="GO" id="GO:0043001">
    <property type="term" value="P:Golgi to plasma membrane protein transport"/>
    <property type="evidence" value="ECO:0007669"/>
    <property type="project" value="TreeGrafter"/>
</dbReference>
<protein>
    <recommendedName>
        <fullName evidence="5">G domain-containing protein</fullName>
    </recommendedName>
</protein>
<evidence type="ECO:0000313" key="3">
    <source>
        <dbReference type="EMBL" id="QKX63732.1"/>
    </source>
</evidence>
<dbReference type="Pfam" id="PF00025">
    <property type="entry name" value="Arf"/>
    <property type="match status" value="1"/>
</dbReference>
<dbReference type="AlphaFoldDB" id="A0A7H8RBD0"/>
<gene>
    <name evidence="3" type="ORF">TRUGW13939_10903</name>
</gene>
<evidence type="ECO:0000256" key="2">
    <source>
        <dbReference type="ARBA" id="ARBA00023134"/>
    </source>
</evidence>
<dbReference type="Proteomes" id="UP000509510">
    <property type="component" value="Chromosome VI"/>
</dbReference>
<organism evidence="3 4">
    <name type="scientific">Talaromyces rugulosus</name>
    <name type="common">Penicillium rugulosum</name>
    <dbReference type="NCBI Taxonomy" id="121627"/>
    <lineage>
        <taxon>Eukaryota</taxon>
        <taxon>Fungi</taxon>
        <taxon>Dikarya</taxon>
        <taxon>Ascomycota</taxon>
        <taxon>Pezizomycotina</taxon>
        <taxon>Eurotiomycetes</taxon>
        <taxon>Eurotiomycetidae</taxon>
        <taxon>Eurotiales</taxon>
        <taxon>Trichocomaceae</taxon>
        <taxon>Talaromyces</taxon>
        <taxon>Talaromyces sect. Islandici</taxon>
    </lineage>
</organism>
<dbReference type="Gene3D" id="3.40.50.300">
    <property type="entry name" value="P-loop containing nucleotide triphosphate hydrolases"/>
    <property type="match status" value="1"/>
</dbReference>
<evidence type="ECO:0008006" key="5">
    <source>
        <dbReference type="Google" id="ProtNLM"/>
    </source>
</evidence>
<dbReference type="InterPro" id="IPR006689">
    <property type="entry name" value="Small_GTPase_ARF/SAR"/>
</dbReference>
<dbReference type="GO" id="GO:0006886">
    <property type="term" value="P:intracellular protein transport"/>
    <property type="evidence" value="ECO:0007669"/>
    <property type="project" value="TreeGrafter"/>
</dbReference>
<dbReference type="GO" id="GO:0005794">
    <property type="term" value="C:Golgi apparatus"/>
    <property type="evidence" value="ECO:0007669"/>
    <property type="project" value="TreeGrafter"/>
</dbReference>
<evidence type="ECO:0000256" key="1">
    <source>
        <dbReference type="ARBA" id="ARBA00022741"/>
    </source>
</evidence>
<sequence>MSLFARLHASIFGSSGPEAKIAIIGLAGVGKNTLLRLINEDQIQTICHPNSPYLYYKTGKNYHLRMNYVMTYVGYDEPGMSKIWLGEQFCDSDGIILVIDDDHDSKAEAAEWMEAYVKGFRRERWPDHFPDVKIREGIPWLILANTKKSDNKLTIGEVQRFMGLDELQIDYYVEVVNILTGEGVANALKWLRQRVDTPVENRLQMREVKSS</sequence>
<evidence type="ECO:0000313" key="4">
    <source>
        <dbReference type="Proteomes" id="UP000509510"/>
    </source>
</evidence>
<accession>A0A7H8RBD0</accession>
<dbReference type="PANTHER" id="PTHR45909">
    <property type="entry name" value="ADP-RIBOSYLATION FACTOR-RELATED PROTEIN 1"/>
    <property type="match status" value="1"/>
</dbReference>
<dbReference type="EMBL" id="CP055903">
    <property type="protein sequence ID" value="QKX63732.1"/>
    <property type="molecule type" value="Genomic_DNA"/>
</dbReference>
<dbReference type="InterPro" id="IPR024156">
    <property type="entry name" value="Small_GTPase_ARF"/>
</dbReference>
<dbReference type="GeneID" id="55998382"/>
<keyword evidence="2" id="KW-0342">GTP-binding</keyword>
<dbReference type="RefSeq" id="XP_035349906.1">
    <property type="nucleotide sequence ID" value="XM_035494013.1"/>
</dbReference>
<dbReference type="InterPro" id="IPR027417">
    <property type="entry name" value="P-loop_NTPase"/>
</dbReference>
<dbReference type="GO" id="GO:0005525">
    <property type="term" value="F:GTP binding"/>
    <property type="evidence" value="ECO:0007669"/>
    <property type="project" value="UniProtKB-KW"/>
</dbReference>
<dbReference type="KEGG" id="trg:TRUGW13939_10903"/>
<proteinExistence type="predicted"/>
<keyword evidence="1" id="KW-0547">Nucleotide-binding</keyword>
<dbReference type="OrthoDB" id="4526396at2759"/>
<name>A0A7H8RBD0_TALRU</name>
<dbReference type="PANTHER" id="PTHR45909:SF1">
    <property type="entry name" value="ADP-RIBOSYLATION FACTOR-RELATED PROTEIN 1"/>
    <property type="match status" value="1"/>
</dbReference>
<keyword evidence="4" id="KW-1185">Reference proteome</keyword>
<dbReference type="GO" id="GO:0034067">
    <property type="term" value="P:protein localization to Golgi apparatus"/>
    <property type="evidence" value="ECO:0007669"/>
    <property type="project" value="TreeGrafter"/>
</dbReference>
<dbReference type="GO" id="GO:0003924">
    <property type="term" value="F:GTPase activity"/>
    <property type="evidence" value="ECO:0007669"/>
    <property type="project" value="InterPro"/>
</dbReference>
<reference evidence="4" key="1">
    <citation type="submission" date="2020-06" db="EMBL/GenBank/DDBJ databases">
        <title>A chromosome-scale genome assembly of Talaromyces rugulosus W13939.</title>
        <authorList>
            <person name="Wang B."/>
            <person name="Guo L."/>
            <person name="Ye K."/>
            <person name="Wang L."/>
        </authorList>
    </citation>
    <scope>NUCLEOTIDE SEQUENCE [LARGE SCALE GENOMIC DNA]</scope>
    <source>
        <strain evidence="4">W13939</strain>
    </source>
</reference>
<dbReference type="SUPFAM" id="SSF52540">
    <property type="entry name" value="P-loop containing nucleoside triphosphate hydrolases"/>
    <property type="match status" value="1"/>
</dbReference>